<dbReference type="RefSeq" id="WP_337702451.1">
    <property type="nucleotide sequence ID" value="NZ_JBBEGM010000003.1"/>
</dbReference>
<protein>
    <submittedName>
        <fullName evidence="4">Rhodanese-like domain-containing protein</fullName>
    </submittedName>
</protein>
<dbReference type="SUPFAM" id="SSF52821">
    <property type="entry name" value="Rhodanese/Cell cycle control phosphatase"/>
    <property type="match status" value="2"/>
</dbReference>
<dbReference type="PROSITE" id="PS50206">
    <property type="entry name" value="RHODANESE_3"/>
    <property type="match status" value="2"/>
</dbReference>
<keyword evidence="1" id="KW-0808">Transferase</keyword>
<dbReference type="SMART" id="SM00450">
    <property type="entry name" value="RHOD"/>
    <property type="match status" value="2"/>
</dbReference>
<evidence type="ECO:0000259" key="3">
    <source>
        <dbReference type="PROSITE" id="PS50206"/>
    </source>
</evidence>
<evidence type="ECO:0000313" key="5">
    <source>
        <dbReference type="Proteomes" id="UP001369736"/>
    </source>
</evidence>
<evidence type="ECO:0000256" key="1">
    <source>
        <dbReference type="ARBA" id="ARBA00022679"/>
    </source>
</evidence>
<evidence type="ECO:0000313" key="4">
    <source>
        <dbReference type="EMBL" id="MEJ2861611.1"/>
    </source>
</evidence>
<dbReference type="PANTHER" id="PTHR11364:SF27">
    <property type="entry name" value="SULFURTRANSFERASE"/>
    <property type="match status" value="1"/>
</dbReference>
<dbReference type="InterPro" id="IPR001763">
    <property type="entry name" value="Rhodanese-like_dom"/>
</dbReference>
<keyword evidence="5" id="KW-1185">Reference proteome</keyword>
<keyword evidence="2" id="KW-0677">Repeat</keyword>
<dbReference type="InterPro" id="IPR036873">
    <property type="entry name" value="Rhodanese-like_dom_sf"/>
</dbReference>
<sequence>MREQVLVTPAELAASQDEVVVLDVTVDLGPARFDGDYRVASGRGGWERRHVPGSRHVDLLTELVDPAGAHHFAHPSRAELLAGLARLGVGDRRIVLYDEGRMQWAARAWWVLRCAGVASRVLDGGLAAWVAGGHPVEEGDAGTAPTPGAPPPVGEPYDGWADRDEVAAVSAGERPGTLVCALTPEQFAGTVPSRYARRGHIPGSRNLPAASLLTPERAVRPAALADAADPLVVYCGGGISACLTALGLTLAGHRHVEVYDGSLEEWAADPALPLVTSPGP</sequence>
<reference evidence="4 5" key="1">
    <citation type="submission" date="2024-03" db="EMBL/GenBank/DDBJ databases">
        <title>Actinomycetospora sp. OC33-EN07, a novel actinomycete isolated from wild orchid (Aerides multiflora).</title>
        <authorList>
            <person name="Suriyachadkun C."/>
        </authorList>
    </citation>
    <scope>NUCLEOTIDE SEQUENCE [LARGE SCALE GENOMIC DNA]</scope>
    <source>
        <strain evidence="4 5">OC33-EN07</strain>
    </source>
</reference>
<dbReference type="PANTHER" id="PTHR11364">
    <property type="entry name" value="THIOSULFATE SULFERTANSFERASE"/>
    <property type="match status" value="1"/>
</dbReference>
<evidence type="ECO:0000256" key="2">
    <source>
        <dbReference type="ARBA" id="ARBA00022737"/>
    </source>
</evidence>
<organism evidence="4 5">
    <name type="scientific">Actinomycetospora flava</name>
    <dbReference type="NCBI Taxonomy" id="3129232"/>
    <lineage>
        <taxon>Bacteria</taxon>
        <taxon>Bacillati</taxon>
        <taxon>Actinomycetota</taxon>
        <taxon>Actinomycetes</taxon>
        <taxon>Pseudonocardiales</taxon>
        <taxon>Pseudonocardiaceae</taxon>
        <taxon>Actinomycetospora</taxon>
    </lineage>
</organism>
<dbReference type="InterPro" id="IPR045078">
    <property type="entry name" value="TST/MPST-like"/>
</dbReference>
<gene>
    <name evidence="4" type="ORF">WCD58_10610</name>
</gene>
<feature type="domain" description="Rhodanese" evidence="3">
    <location>
        <begin position="15"/>
        <end position="138"/>
    </location>
</feature>
<dbReference type="Gene3D" id="3.40.250.10">
    <property type="entry name" value="Rhodanese-like domain"/>
    <property type="match status" value="2"/>
</dbReference>
<comment type="caution">
    <text evidence="4">The sequence shown here is derived from an EMBL/GenBank/DDBJ whole genome shotgun (WGS) entry which is preliminary data.</text>
</comment>
<accession>A0ABU8M3E5</accession>
<dbReference type="Pfam" id="PF00581">
    <property type="entry name" value="Rhodanese"/>
    <property type="match status" value="2"/>
</dbReference>
<proteinExistence type="predicted"/>
<dbReference type="Proteomes" id="UP001369736">
    <property type="component" value="Unassembled WGS sequence"/>
</dbReference>
<feature type="domain" description="Rhodanese" evidence="3">
    <location>
        <begin position="183"/>
        <end position="275"/>
    </location>
</feature>
<name>A0ABU8M3E5_9PSEU</name>
<dbReference type="EMBL" id="JBBEGM010000003">
    <property type="protein sequence ID" value="MEJ2861611.1"/>
    <property type="molecule type" value="Genomic_DNA"/>
</dbReference>